<dbReference type="GO" id="GO:0061024">
    <property type="term" value="P:membrane organization"/>
    <property type="evidence" value="ECO:0007669"/>
    <property type="project" value="TreeGrafter"/>
</dbReference>
<dbReference type="RefSeq" id="XP_013260229.1">
    <property type="nucleotide sequence ID" value="XM_013404775.1"/>
</dbReference>
<evidence type="ECO:0000256" key="1">
    <source>
        <dbReference type="ARBA" id="ARBA00004141"/>
    </source>
</evidence>
<accession>A0A072PBZ2</accession>
<comment type="subcellular location">
    <subcellularLocation>
        <location evidence="1">Membrane</location>
        <topology evidence="1">Multi-pass membrane protein</topology>
    </subcellularLocation>
</comment>
<dbReference type="AlphaFoldDB" id="A0A072PBZ2"/>
<dbReference type="GO" id="GO:0071786">
    <property type="term" value="P:endoplasmic reticulum tubular network organization"/>
    <property type="evidence" value="ECO:0007669"/>
    <property type="project" value="TreeGrafter"/>
</dbReference>
<dbReference type="PANTHER" id="PTHR12703">
    <property type="entry name" value="TRANSMEMBRANE PROTEIN 33"/>
    <property type="match status" value="1"/>
</dbReference>
<evidence type="ECO:0000256" key="2">
    <source>
        <dbReference type="ARBA" id="ARBA00007322"/>
    </source>
</evidence>
<comment type="caution">
    <text evidence="7">The sequence shown here is derived from an EMBL/GenBank/DDBJ whole genome shotgun (WGS) entry which is preliminary data.</text>
</comment>
<dbReference type="HOGENOM" id="CLU_065417_2_0_1"/>
<evidence type="ECO:0000256" key="6">
    <source>
        <dbReference type="SAM" id="Phobius"/>
    </source>
</evidence>
<comment type="similarity">
    <text evidence="2">Belongs to the PER33/POM33 family.</text>
</comment>
<reference evidence="7 8" key="1">
    <citation type="submission" date="2013-03" db="EMBL/GenBank/DDBJ databases">
        <title>The Genome Sequence of Exophiala aquamarina CBS 119918.</title>
        <authorList>
            <consortium name="The Broad Institute Genomics Platform"/>
            <person name="Cuomo C."/>
            <person name="de Hoog S."/>
            <person name="Gorbushina A."/>
            <person name="Walker B."/>
            <person name="Young S.K."/>
            <person name="Zeng Q."/>
            <person name="Gargeya S."/>
            <person name="Fitzgerald M."/>
            <person name="Haas B."/>
            <person name="Abouelleil A."/>
            <person name="Allen A.W."/>
            <person name="Alvarado L."/>
            <person name="Arachchi H.M."/>
            <person name="Berlin A.M."/>
            <person name="Chapman S.B."/>
            <person name="Gainer-Dewar J."/>
            <person name="Goldberg J."/>
            <person name="Griggs A."/>
            <person name="Gujja S."/>
            <person name="Hansen M."/>
            <person name="Howarth C."/>
            <person name="Imamovic A."/>
            <person name="Ireland A."/>
            <person name="Larimer J."/>
            <person name="McCowan C."/>
            <person name="Murphy C."/>
            <person name="Pearson M."/>
            <person name="Poon T.W."/>
            <person name="Priest M."/>
            <person name="Roberts A."/>
            <person name="Saif S."/>
            <person name="Shea T."/>
            <person name="Sisk P."/>
            <person name="Sykes S."/>
            <person name="Wortman J."/>
            <person name="Nusbaum C."/>
            <person name="Birren B."/>
        </authorList>
    </citation>
    <scope>NUCLEOTIDE SEQUENCE [LARGE SCALE GENOMIC DNA]</scope>
    <source>
        <strain evidence="7 8">CBS 119918</strain>
    </source>
</reference>
<keyword evidence="5 6" id="KW-0472">Membrane</keyword>
<dbReference type="OrthoDB" id="5581259at2759"/>
<feature type="transmembrane region" description="Helical" evidence="6">
    <location>
        <begin position="21"/>
        <end position="41"/>
    </location>
</feature>
<dbReference type="VEuPathDB" id="FungiDB:A1O9_05557"/>
<organism evidence="7 8">
    <name type="scientific">Exophiala aquamarina CBS 119918</name>
    <dbReference type="NCBI Taxonomy" id="1182545"/>
    <lineage>
        <taxon>Eukaryota</taxon>
        <taxon>Fungi</taxon>
        <taxon>Dikarya</taxon>
        <taxon>Ascomycota</taxon>
        <taxon>Pezizomycotina</taxon>
        <taxon>Eurotiomycetes</taxon>
        <taxon>Chaetothyriomycetidae</taxon>
        <taxon>Chaetothyriales</taxon>
        <taxon>Herpotrichiellaceae</taxon>
        <taxon>Exophiala</taxon>
    </lineage>
</organism>
<dbReference type="Pfam" id="PF03661">
    <property type="entry name" value="TMEM33_Pom33"/>
    <property type="match status" value="1"/>
</dbReference>
<keyword evidence="8" id="KW-1185">Reference proteome</keyword>
<evidence type="ECO:0000256" key="5">
    <source>
        <dbReference type="ARBA" id="ARBA00023136"/>
    </source>
</evidence>
<keyword evidence="3 6" id="KW-0812">Transmembrane</keyword>
<feature type="transmembrane region" description="Helical" evidence="6">
    <location>
        <begin position="61"/>
        <end position="80"/>
    </location>
</feature>
<dbReference type="GeneID" id="25280482"/>
<sequence length="288" mass="32014">MAPPPSTPPADLPLTARLQKLATTLQFAWFLGHFTLLLSVFRYGLSYITFNSASKWSSFTYRLAFLSAVATYGIVVFKAFRARFKPGSNPTAFALQLLSDENVQYLLISLVWLYSRQIPLALLPFTVYSVFHVATYTRTNLIPAFQPPKQPAGATPTSPSSAKSQSPLGNTIGKFVKEYYDTSMTLVAALEIALWARLFLSALTFTKSAWILLGIYTVFLRARYQQSHFVQAAFGQFGARIDQQVQNPNVPPAVRQGWETIKGLSRKAVDATDLRRYTGGAAPQKKPQ</sequence>
<feature type="transmembrane region" description="Helical" evidence="6">
    <location>
        <begin position="194"/>
        <end position="219"/>
    </location>
</feature>
<keyword evidence="4 6" id="KW-1133">Transmembrane helix</keyword>
<evidence type="ECO:0008006" key="9">
    <source>
        <dbReference type="Google" id="ProtNLM"/>
    </source>
</evidence>
<dbReference type="InterPro" id="IPR051645">
    <property type="entry name" value="PER33/POM33_regulator"/>
</dbReference>
<name>A0A072PBZ2_9EURO</name>
<dbReference type="Proteomes" id="UP000027920">
    <property type="component" value="Unassembled WGS sequence"/>
</dbReference>
<dbReference type="PANTHER" id="PTHR12703:SF4">
    <property type="entry name" value="TRANSMEMBRANE PROTEIN 33"/>
    <property type="match status" value="1"/>
</dbReference>
<evidence type="ECO:0000256" key="3">
    <source>
        <dbReference type="ARBA" id="ARBA00022692"/>
    </source>
</evidence>
<evidence type="ECO:0000313" key="8">
    <source>
        <dbReference type="Proteomes" id="UP000027920"/>
    </source>
</evidence>
<proteinExistence type="inferred from homology"/>
<protein>
    <recommendedName>
        <fullName evidence="9">Nucleoporin POM33</fullName>
    </recommendedName>
</protein>
<dbReference type="InterPro" id="IPR005344">
    <property type="entry name" value="TMEM33/Pom33"/>
</dbReference>
<dbReference type="STRING" id="1182545.A0A072PBZ2"/>
<evidence type="ECO:0000256" key="4">
    <source>
        <dbReference type="ARBA" id="ARBA00022989"/>
    </source>
</evidence>
<gene>
    <name evidence="7" type="ORF">A1O9_05557</name>
</gene>
<dbReference type="GO" id="GO:0016020">
    <property type="term" value="C:membrane"/>
    <property type="evidence" value="ECO:0007669"/>
    <property type="project" value="UniProtKB-SubCell"/>
</dbReference>
<evidence type="ECO:0000313" key="7">
    <source>
        <dbReference type="EMBL" id="KEF57639.1"/>
    </source>
</evidence>
<dbReference type="EMBL" id="AMGV01000004">
    <property type="protein sequence ID" value="KEF57639.1"/>
    <property type="molecule type" value="Genomic_DNA"/>
</dbReference>
<dbReference type="GO" id="GO:0005783">
    <property type="term" value="C:endoplasmic reticulum"/>
    <property type="evidence" value="ECO:0007669"/>
    <property type="project" value="TreeGrafter"/>
</dbReference>